<dbReference type="InterPro" id="IPR000719">
    <property type="entry name" value="Prot_kinase_dom"/>
</dbReference>
<protein>
    <recommendedName>
        <fullName evidence="3">Protein kinase domain-containing protein</fullName>
    </recommendedName>
</protein>
<dbReference type="Pfam" id="PF00069">
    <property type="entry name" value="Pkinase"/>
    <property type="match status" value="1"/>
</dbReference>
<dbReference type="InterPro" id="IPR051681">
    <property type="entry name" value="Ser/Thr_Kinases-Pseudokinases"/>
</dbReference>
<evidence type="ECO:0000256" key="2">
    <source>
        <dbReference type="SAM" id="Phobius"/>
    </source>
</evidence>
<organism evidence="4 5">
    <name type="scientific">Volvox reticuliferus</name>
    <dbReference type="NCBI Taxonomy" id="1737510"/>
    <lineage>
        <taxon>Eukaryota</taxon>
        <taxon>Viridiplantae</taxon>
        <taxon>Chlorophyta</taxon>
        <taxon>core chlorophytes</taxon>
        <taxon>Chlorophyceae</taxon>
        <taxon>CS clade</taxon>
        <taxon>Chlamydomonadales</taxon>
        <taxon>Volvocaceae</taxon>
        <taxon>Volvox</taxon>
    </lineage>
</organism>
<keyword evidence="2" id="KW-0812">Transmembrane</keyword>
<name>A0A8J4GBP6_9CHLO</name>
<feature type="domain" description="Protein kinase" evidence="3">
    <location>
        <begin position="775"/>
        <end position="1048"/>
    </location>
</feature>
<feature type="non-terminal residue" evidence="4">
    <location>
        <position position="1"/>
    </location>
</feature>
<keyword evidence="2" id="KW-1133">Transmembrane helix</keyword>
<dbReference type="InterPro" id="IPR008271">
    <property type="entry name" value="Ser/Thr_kinase_AS"/>
</dbReference>
<feature type="compositionally biased region" description="Polar residues" evidence="1">
    <location>
        <begin position="463"/>
        <end position="480"/>
    </location>
</feature>
<feature type="compositionally biased region" description="Low complexity" evidence="1">
    <location>
        <begin position="655"/>
        <end position="672"/>
    </location>
</feature>
<dbReference type="SMART" id="SM00220">
    <property type="entry name" value="S_TKc"/>
    <property type="match status" value="1"/>
</dbReference>
<dbReference type="PANTHER" id="PTHR44329">
    <property type="entry name" value="SERINE/THREONINE-PROTEIN KINASE TNNI3K-RELATED"/>
    <property type="match status" value="1"/>
</dbReference>
<dbReference type="InterPro" id="IPR011009">
    <property type="entry name" value="Kinase-like_dom_sf"/>
</dbReference>
<feature type="compositionally biased region" description="Gly residues" evidence="1">
    <location>
        <begin position="727"/>
        <end position="737"/>
    </location>
</feature>
<accession>A0A8J4GBP6</accession>
<dbReference type="GO" id="GO:0005524">
    <property type="term" value="F:ATP binding"/>
    <property type="evidence" value="ECO:0007669"/>
    <property type="project" value="InterPro"/>
</dbReference>
<sequence length="1077" mass="114743">RIPRTTSYLLGPVDLSGLCMKGTARLRMISSCVHVPMYPKCNPCAMYLFRHVLPVFALLAVVLLVATTTTCSLVLSTAQCSTNQEFLQAIYNPSISLVWVLRDLAFTETDWSPYTSPLLLQRDVNVSGIDDSYIAWPVIDLGFVASKVKLAANITLSFTRVVIKNWRKGPEFQAPGLDLFATNKQMASMEQDDKLPNLKFKNATFIMRNCLRPSIGILATESTRRPAFISGKQSSRTPLPQDGCINNSTAPVMQRCWPMALSFDDVVTYGYNLVGYNPEPAGYLLWLEQTPVKCEAVMNESCMEMYGPIGCFYKLDSANSPPGGGAGRGEGAGDGEGGDHGRVLLAALLGGVLGGVAFVLLMAAATAILVISFKRRNSQRRWRWRRWGEKNSAGAVAAPAGTSLTSEEGLTPRGDVAPKAPSAPSNPERSCPYTLLDGATGSLETPSSAVSSQHHQYHPQPQTGSSRLSMSTAAPITPSTPLKPDVNLRLSLGSGEVELLPGIIGKGTFGRVVPGRYMGQQVAVKFINYGLLVARQQSPQEPHPSDGDDRGKVADCGGAASTAAATTVPLHMEMQSPTLSHSMLAEHDPKVVAAETAVEGPPAEVLLELPMPAFEHLPEMAGAYPGGTLSPSASRPLVQRGNRGGQSLMVSAAPTTATAGGSGVTASPAAVGPSTSRTRSSEVDSIFRRRIVADAGALGTSCDAAFVTQWHSVRSSAEVHHHHDSSNGGGGTGCSTGGNNTGKSSFHCLPPMGEVDDVHGSAGQLTSGPCKRHDIADCDDGGRAATGITSPAEAAGAAPAAVATEEAAKAAAGSAGDLLKDSHYHQFLQEVGVLARIRHPNIVRLLAACTRPPHMCLVMERMEMSLERLMYGNDPGGGIMSLEKILHIGIQIAVGLEYLHPTIIHRDLKPANLLLSNAASLTPVVKLADFGLSRLQTSVLITRNVEVGTVAYMAPEVLNIDNCAVTHRVDIYAWGVILWEMLAGFRPWAGLTLVQIAAAVTFGRQRPPLELLRPERCPPKLKSLIQRCWDEVPERRPAAAEVVKELLLVQLKLRGNDNDSAGETQRQVGFSTLLPST</sequence>
<feature type="region of interest" description="Disordered" evidence="1">
    <location>
        <begin position="655"/>
        <end position="681"/>
    </location>
</feature>
<dbReference type="PROSITE" id="PS50011">
    <property type="entry name" value="PROTEIN_KINASE_DOM"/>
    <property type="match status" value="1"/>
</dbReference>
<dbReference type="Gene3D" id="3.30.200.20">
    <property type="entry name" value="Phosphorylase Kinase, domain 1"/>
    <property type="match status" value="1"/>
</dbReference>
<evidence type="ECO:0000256" key="1">
    <source>
        <dbReference type="SAM" id="MobiDB-lite"/>
    </source>
</evidence>
<dbReference type="GO" id="GO:0004674">
    <property type="term" value="F:protein serine/threonine kinase activity"/>
    <property type="evidence" value="ECO:0007669"/>
    <property type="project" value="TreeGrafter"/>
</dbReference>
<feature type="transmembrane region" description="Helical" evidence="2">
    <location>
        <begin position="344"/>
        <end position="373"/>
    </location>
</feature>
<keyword evidence="2" id="KW-0472">Membrane</keyword>
<feature type="region of interest" description="Disordered" evidence="1">
    <location>
        <begin position="717"/>
        <end position="737"/>
    </location>
</feature>
<dbReference type="Gene3D" id="1.10.510.10">
    <property type="entry name" value="Transferase(Phosphotransferase) domain 1"/>
    <property type="match status" value="1"/>
</dbReference>
<feature type="region of interest" description="Disordered" evidence="1">
    <location>
        <begin position="393"/>
        <end position="484"/>
    </location>
</feature>
<dbReference type="AlphaFoldDB" id="A0A8J4GBP6"/>
<dbReference type="PANTHER" id="PTHR44329:SF214">
    <property type="entry name" value="PROTEIN KINASE DOMAIN-CONTAINING PROTEIN"/>
    <property type="match status" value="1"/>
</dbReference>
<feature type="transmembrane region" description="Helical" evidence="2">
    <location>
        <begin position="55"/>
        <end position="75"/>
    </location>
</feature>
<dbReference type="SUPFAM" id="SSF56112">
    <property type="entry name" value="Protein kinase-like (PK-like)"/>
    <property type="match status" value="1"/>
</dbReference>
<dbReference type="CDD" id="cd13999">
    <property type="entry name" value="STKc_MAP3K-like"/>
    <property type="match status" value="1"/>
</dbReference>
<reference evidence="4" key="1">
    <citation type="journal article" date="2021" name="Proc. Natl. Acad. Sci. U.S.A.">
        <title>Three genomes in the algal genus Volvox reveal the fate of a haploid sex-determining region after a transition to homothallism.</title>
        <authorList>
            <person name="Yamamoto K."/>
            <person name="Hamaji T."/>
            <person name="Kawai-Toyooka H."/>
            <person name="Matsuzaki R."/>
            <person name="Takahashi F."/>
            <person name="Nishimura Y."/>
            <person name="Kawachi M."/>
            <person name="Noguchi H."/>
            <person name="Minakuchi Y."/>
            <person name="Umen J.G."/>
            <person name="Toyoda A."/>
            <person name="Nozaki H."/>
        </authorList>
    </citation>
    <scope>NUCLEOTIDE SEQUENCE</scope>
    <source>
        <strain evidence="4">NIES-3785</strain>
    </source>
</reference>
<evidence type="ECO:0000259" key="3">
    <source>
        <dbReference type="PROSITE" id="PS50011"/>
    </source>
</evidence>
<comment type="caution">
    <text evidence="4">The sequence shown here is derived from an EMBL/GenBank/DDBJ whole genome shotgun (WGS) entry which is preliminary data.</text>
</comment>
<feature type="region of interest" description="Disordered" evidence="1">
    <location>
        <begin position="537"/>
        <end position="556"/>
    </location>
</feature>
<feature type="compositionally biased region" description="Basic and acidic residues" evidence="1">
    <location>
        <begin position="543"/>
        <end position="553"/>
    </location>
</feature>
<dbReference type="EMBL" id="BNCQ01000015">
    <property type="protein sequence ID" value="GIM04031.1"/>
    <property type="molecule type" value="Genomic_DNA"/>
</dbReference>
<dbReference type="PROSITE" id="PS00108">
    <property type="entry name" value="PROTEIN_KINASE_ST"/>
    <property type="match status" value="1"/>
</dbReference>
<evidence type="ECO:0000313" key="5">
    <source>
        <dbReference type="Proteomes" id="UP000722791"/>
    </source>
</evidence>
<evidence type="ECO:0000313" key="4">
    <source>
        <dbReference type="EMBL" id="GIM04031.1"/>
    </source>
</evidence>
<feature type="compositionally biased region" description="Polar residues" evidence="1">
    <location>
        <begin position="442"/>
        <end position="452"/>
    </location>
</feature>
<proteinExistence type="predicted"/>
<gene>
    <name evidence="4" type="ORF">Vretimale_8663</name>
</gene>
<dbReference type="Proteomes" id="UP000722791">
    <property type="component" value="Unassembled WGS sequence"/>
</dbReference>